<name>G4QCC7_TAYAM</name>
<dbReference type="OrthoDB" id="398329at2"/>
<dbReference type="AlphaFoldDB" id="G4QCC7"/>
<evidence type="ECO:0000256" key="7">
    <source>
        <dbReference type="HAMAP-Rule" id="MF_00227"/>
    </source>
</evidence>
<dbReference type="GO" id="GO:0042781">
    <property type="term" value="F:3'-tRNA processing endoribonuclease activity"/>
    <property type="evidence" value="ECO:0007669"/>
    <property type="project" value="TreeGrafter"/>
</dbReference>
<protein>
    <recommendedName>
        <fullName evidence="7 8">Ribonuclease P protein component</fullName>
        <shortName evidence="7">RNase P protein</shortName>
        <shortName evidence="7">RNaseP protein</shortName>
        <ecNumber evidence="7 8">3.1.26.5</ecNumber>
    </recommendedName>
    <alternativeName>
        <fullName evidence="7">Protein C5</fullName>
    </alternativeName>
</protein>
<keyword evidence="4 7" id="KW-0255">Endonuclease</keyword>
<dbReference type="eggNOG" id="COG0594">
    <property type="taxonomic scope" value="Bacteria"/>
</dbReference>
<reference key="1">
    <citation type="submission" date="2011-09" db="EMBL/GenBank/DDBJ databases">
        <title>Genomic characterization of the Taylorella genus.</title>
        <authorList>
            <person name="Hebert L."/>
            <person name="Moumen B."/>
            <person name="Pons N."/>
            <person name="Duquesne F."/>
            <person name="Breuil M.-F."/>
            <person name="Goux D."/>
            <person name="Batto J.-M."/>
            <person name="Renault P."/>
            <person name="Laugier C."/>
            <person name="Petry S."/>
        </authorList>
    </citation>
    <scope>NUCLEOTIDE SEQUENCE</scope>
    <source>
        <strain>MCE3</strain>
    </source>
</reference>
<evidence type="ECO:0000256" key="3">
    <source>
        <dbReference type="ARBA" id="ARBA00022722"/>
    </source>
</evidence>
<dbReference type="InterPro" id="IPR020568">
    <property type="entry name" value="Ribosomal_Su5_D2-typ_SF"/>
</dbReference>
<dbReference type="EC" id="3.1.26.5" evidence="7 8"/>
<dbReference type="Gene3D" id="3.30.230.10">
    <property type="match status" value="1"/>
</dbReference>
<keyword evidence="10" id="KW-1185">Reference proteome</keyword>
<comment type="catalytic activity">
    <reaction evidence="7">
        <text>Endonucleolytic cleavage of RNA, removing 5'-extranucleotides from tRNA precursor.</text>
        <dbReference type="EC" id="3.1.26.5"/>
    </reaction>
</comment>
<dbReference type="HAMAP" id="MF_00227">
    <property type="entry name" value="RNase_P"/>
    <property type="match status" value="1"/>
</dbReference>
<keyword evidence="6 7" id="KW-0694">RNA-binding</keyword>
<dbReference type="HOGENOM" id="CLU_117179_11_2_4"/>
<evidence type="ECO:0000256" key="1">
    <source>
        <dbReference type="ARBA" id="ARBA00002663"/>
    </source>
</evidence>
<dbReference type="Pfam" id="PF00825">
    <property type="entry name" value="Ribonuclease_P"/>
    <property type="match status" value="1"/>
</dbReference>
<dbReference type="NCBIfam" id="TIGR00188">
    <property type="entry name" value="rnpA"/>
    <property type="match status" value="1"/>
</dbReference>
<proteinExistence type="inferred from homology"/>
<evidence type="ECO:0000313" key="9">
    <source>
        <dbReference type="EMBL" id="AEP37314.1"/>
    </source>
</evidence>
<dbReference type="InterPro" id="IPR014721">
    <property type="entry name" value="Ribsml_uS5_D2-typ_fold_subgr"/>
</dbReference>
<keyword evidence="5 7" id="KW-0378">Hydrolase</keyword>
<dbReference type="GO" id="GO:0001682">
    <property type="term" value="P:tRNA 5'-leader removal"/>
    <property type="evidence" value="ECO:0007669"/>
    <property type="project" value="UniProtKB-UniRule"/>
</dbReference>
<evidence type="ECO:0000256" key="5">
    <source>
        <dbReference type="ARBA" id="ARBA00022801"/>
    </source>
</evidence>
<reference evidence="9 10" key="2">
    <citation type="journal article" date="2012" name="PLoS ONE">
        <title>Genomic characterization of the taylorella genus.</title>
        <authorList>
            <person name="Hebert L."/>
            <person name="Moumen B."/>
            <person name="Pons N."/>
            <person name="Duquesne F."/>
            <person name="Breuil M.F."/>
            <person name="Goux D."/>
            <person name="Batto J.M."/>
            <person name="Laugier C."/>
            <person name="Renault P."/>
            <person name="Petry S."/>
        </authorList>
    </citation>
    <scope>NUCLEOTIDE SEQUENCE [LARGE SCALE GENOMIC DNA]</scope>
    <source>
        <strain evidence="9 10">MCE3</strain>
    </source>
</reference>
<dbReference type="InterPro" id="IPR020539">
    <property type="entry name" value="RNase_P_CS"/>
</dbReference>
<dbReference type="GO" id="GO:0000049">
    <property type="term" value="F:tRNA binding"/>
    <property type="evidence" value="ECO:0007669"/>
    <property type="project" value="UniProtKB-UniRule"/>
</dbReference>
<sequence length="124" mass="14878">MLSNEESSFSKRVRLLNPSEFDQVFKKRMIKRGVFLTLHYSKNDFDYPRLGLVIAKKFFKKAVQRNAIKRILREEFRVRKLQLSSNDYVFRAHKALPPMTLTELKRITKTDVLDLFNRIERNDK</sequence>
<evidence type="ECO:0000256" key="8">
    <source>
        <dbReference type="NCBIfam" id="TIGR00188"/>
    </source>
</evidence>
<dbReference type="PANTHER" id="PTHR33992:SF1">
    <property type="entry name" value="RIBONUCLEASE P PROTEIN COMPONENT"/>
    <property type="match status" value="1"/>
</dbReference>
<dbReference type="GO" id="GO:0004526">
    <property type="term" value="F:ribonuclease P activity"/>
    <property type="evidence" value="ECO:0007669"/>
    <property type="project" value="UniProtKB-UniRule"/>
</dbReference>
<evidence type="ECO:0000313" key="10">
    <source>
        <dbReference type="Proteomes" id="UP000009284"/>
    </source>
</evidence>
<evidence type="ECO:0000256" key="6">
    <source>
        <dbReference type="ARBA" id="ARBA00022884"/>
    </source>
</evidence>
<dbReference type="GO" id="GO:0030677">
    <property type="term" value="C:ribonuclease P complex"/>
    <property type="evidence" value="ECO:0007669"/>
    <property type="project" value="TreeGrafter"/>
</dbReference>
<evidence type="ECO:0000256" key="2">
    <source>
        <dbReference type="ARBA" id="ARBA00022694"/>
    </source>
</evidence>
<comment type="function">
    <text evidence="1 7">RNaseP catalyzes the removal of the 5'-leader sequence from pre-tRNA to produce the mature 5'-terminus. It can also cleave other RNA substrates such as 4.5S RNA. The protein component plays an auxiliary but essential role in vivo by binding to the 5'-leader sequence and broadening the substrate specificity of the ribozyme.</text>
</comment>
<dbReference type="InterPro" id="IPR000100">
    <property type="entry name" value="RNase_P"/>
</dbReference>
<dbReference type="STRING" id="1008459.TASI_1580"/>
<dbReference type="RefSeq" id="WP_014112199.1">
    <property type="nucleotide sequence ID" value="NC_016043.1"/>
</dbReference>
<accession>G4QCC7</accession>
<keyword evidence="3 7" id="KW-0540">Nuclease</keyword>
<comment type="subunit">
    <text evidence="7">Consists of a catalytic RNA component (M1 or rnpB) and a protein subunit.</text>
</comment>
<dbReference type="PANTHER" id="PTHR33992">
    <property type="entry name" value="RIBONUCLEASE P PROTEIN COMPONENT"/>
    <property type="match status" value="1"/>
</dbReference>
<dbReference type="SUPFAM" id="SSF54211">
    <property type="entry name" value="Ribosomal protein S5 domain 2-like"/>
    <property type="match status" value="1"/>
</dbReference>
<dbReference type="PROSITE" id="PS00648">
    <property type="entry name" value="RIBONUCLEASE_P"/>
    <property type="match status" value="1"/>
</dbReference>
<dbReference type="Proteomes" id="UP000009284">
    <property type="component" value="Chromosome"/>
</dbReference>
<evidence type="ECO:0000256" key="4">
    <source>
        <dbReference type="ARBA" id="ARBA00022759"/>
    </source>
</evidence>
<keyword evidence="2 7" id="KW-0819">tRNA processing</keyword>
<gene>
    <name evidence="7" type="primary">rnpA</name>
    <name evidence="9" type="ordered locus">TASI_1580</name>
</gene>
<comment type="similarity">
    <text evidence="7">Belongs to the RnpA family.</text>
</comment>
<dbReference type="KEGG" id="tas:TASI_1580"/>
<organism evidence="9 10">
    <name type="scientific">Taylorella asinigenitalis (strain MCE3)</name>
    <dbReference type="NCBI Taxonomy" id="1008459"/>
    <lineage>
        <taxon>Bacteria</taxon>
        <taxon>Pseudomonadati</taxon>
        <taxon>Pseudomonadota</taxon>
        <taxon>Betaproteobacteria</taxon>
        <taxon>Burkholderiales</taxon>
        <taxon>Alcaligenaceae</taxon>
        <taxon>Taylorella</taxon>
    </lineage>
</organism>
<dbReference type="EMBL" id="CP003059">
    <property type="protein sequence ID" value="AEP37314.1"/>
    <property type="molecule type" value="Genomic_DNA"/>
</dbReference>